<proteinExistence type="predicted"/>
<keyword evidence="1" id="KW-0472">Membrane</keyword>
<feature type="signal peptide" evidence="2">
    <location>
        <begin position="1"/>
        <end position="16"/>
    </location>
</feature>
<sequence length="113" mass="13454">MFRVLLFLLSFAICLGYPISQSFRGSAESQKSWISYWLMLGIITYFETSVLSLLPLFYLFLLVKPIFCIWLMHPKYRGINFIENSYFQLAFDQIQQFVKQTPLKIYIEEETVK</sequence>
<keyword evidence="4" id="KW-1185">Reference proteome</keyword>
<keyword evidence="1" id="KW-0812">Transmembrane</keyword>
<name>A0AAU9JQA0_9CILI</name>
<dbReference type="Proteomes" id="UP001162131">
    <property type="component" value="Unassembled WGS sequence"/>
</dbReference>
<evidence type="ECO:0000313" key="4">
    <source>
        <dbReference type="Proteomes" id="UP001162131"/>
    </source>
</evidence>
<evidence type="ECO:0000256" key="2">
    <source>
        <dbReference type="SAM" id="SignalP"/>
    </source>
</evidence>
<organism evidence="3 4">
    <name type="scientific">Blepharisma stoltei</name>
    <dbReference type="NCBI Taxonomy" id="1481888"/>
    <lineage>
        <taxon>Eukaryota</taxon>
        <taxon>Sar</taxon>
        <taxon>Alveolata</taxon>
        <taxon>Ciliophora</taxon>
        <taxon>Postciliodesmatophora</taxon>
        <taxon>Heterotrichea</taxon>
        <taxon>Heterotrichida</taxon>
        <taxon>Blepharismidae</taxon>
        <taxon>Blepharisma</taxon>
    </lineage>
</organism>
<comment type="caution">
    <text evidence="3">The sequence shown here is derived from an EMBL/GenBank/DDBJ whole genome shotgun (WGS) entry which is preliminary data.</text>
</comment>
<evidence type="ECO:0008006" key="5">
    <source>
        <dbReference type="Google" id="ProtNLM"/>
    </source>
</evidence>
<evidence type="ECO:0000313" key="3">
    <source>
        <dbReference type="EMBL" id="CAG9330002.1"/>
    </source>
</evidence>
<protein>
    <recommendedName>
        <fullName evidence="5">HVA22-like protein</fullName>
    </recommendedName>
</protein>
<evidence type="ECO:0000256" key="1">
    <source>
        <dbReference type="SAM" id="Phobius"/>
    </source>
</evidence>
<feature type="transmembrane region" description="Helical" evidence="1">
    <location>
        <begin position="51"/>
        <end position="72"/>
    </location>
</feature>
<keyword evidence="2" id="KW-0732">Signal</keyword>
<dbReference type="InterPro" id="IPR004345">
    <property type="entry name" value="TB2_DP1_HVA22"/>
</dbReference>
<feature type="chain" id="PRO_5043605731" description="HVA22-like protein" evidence="2">
    <location>
        <begin position="17"/>
        <end position="113"/>
    </location>
</feature>
<gene>
    <name evidence="3" type="ORF">BSTOLATCC_MIC50115</name>
</gene>
<dbReference type="Pfam" id="PF03134">
    <property type="entry name" value="TB2_DP1_HVA22"/>
    <property type="match status" value="1"/>
</dbReference>
<reference evidence="3" key="1">
    <citation type="submission" date="2021-09" db="EMBL/GenBank/DDBJ databases">
        <authorList>
            <consortium name="AG Swart"/>
            <person name="Singh M."/>
            <person name="Singh A."/>
            <person name="Seah K."/>
            <person name="Emmerich C."/>
        </authorList>
    </citation>
    <scope>NUCLEOTIDE SEQUENCE</scope>
    <source>
        <strain evidence="3">ATCC30299</strain>
    </source>
</reference>
<accession>A0AAU9JQA0</accession>
<keyword evidence="1" id="KW-1133">Transmembrane helix</keyword>
<dbReference type="EMBL" id="CAJZBQ010000050">
    <property type="protein sequence ID" value="CAG9330002.1"/>
    <property type="molecule type" value="Genomic_DNA"/>
</dbReference>
<dbReference type="AlphaFoldDB" id="A0AAU9JQA0"/>